<feature type="transmembrane region" description="Helical" evidence="8">
    <location>
        <begin position="91"/>
        <end position="111"/>
    </location>
</feature>
<dbReference type="InParanoid" id="A0A0C9ZZK5"/>
<dbReference type="InterPro" id="IPR030470">
    <property type="entry name" value="UbiA_prenylTrfase_CS"/>
</dbReference>
<dbReference type="CDD" id="cd13959">
    <property type="entry name" value="PT_UbiA_COQ2"/>
    <property type="match status" value="1"/>
</dbReference>
<evidence type="ECO:0000256" key="3">
    <source>
        <dbReference type="ARBA" id="ARBA00005985"/>
    </source>
</evidence>
<comment type="similarity">
    <text evidence="3">Belongs to the UbiA prenyltransferase family.</text>
</comment>
<feature type="transmembrane region" description="Helical" evidence="8">
    <location>
        <begin position="117"/>
        <end position="136"/>
    </location>
</feature>
<evidence type="ECO:0000256" key="1">
    <source>
        <dbReference type="ARBA" id="ARBA00001946"/>
    </source>
</evidence>
<dbReference type="Gene3D" id="1.10.357.140">
    <property type="entry name" value="UbiA prenyltransferase"/>
    <property type="match status" value="1"/>
</dbReference>
<dbReference type="InterPro" id="IPR044878">
    <property type="entry name" value="UbiA_sf"/>
</dbReference>
<dbReference type="AlphaFoldDB" id="A0A0C9ZZK5"/>
<feature type="transmembrane region" description="Helical" evidence="8">
    <location>
        <begin position="213"/>
        <end position="234"/>
    </location>
</feature>
<proteinExistence type="inferred from homology"/>
<feature type="transmembrane region" description="Helical" evidence="8">
    <location>
        <begin position="51"/>
        <end position="71"/>
    </location>
</feature>
<dbReference type="Pfam" id="PF01040">
    <property type="entry name" value="UbiA"/>
    <property type="match status" value="1"/>
</dbReference>
<reference evidence="10" key="2">
    <citation type="submission" date="2015-01" db="EMBL/GenBank/DDBJ databases">
        <title>Evolutionary Origins and Diversification of the Mycorrhizal Mutualists.</title>
        <authorList>
            <consortium name="DOE Joint Genome Institute"/>
            <consortium name="Mycorrhizal Genomics Consortium"/>
            <person name="Kohler A."/>
            <person name="Kuo A."/>
            <person name="Nagy L.G."/>
            <person name="Floudas D."/>
            <person name="Copeland A."/>
            <person name="Barry K.W."/>
            <person name="Cichocki N."/>
            <person name="Veneault-Fourrey C."/>
            <person name="LaButti K."/>
            <person name="Lindquist E.A."/>
            <person name="Lipzen A."/>
            <person name="Lundell T."/>
            <person name="Morin E."/>
            <person name="Murat C."/>
            <person name="Riley R."/>
            <person name="Ohm R."/>
            <person name="Sun H."/>
            <person name="Tunlid A."/>
            <person name="Henrissat B."/>
            <person name="Grigoriev I.V."/>
            <person name="Hibbett D.S."/>
            <person name="Martin F."/>
        </authorList>
    </citation>
    <scope>NUCLEOTIDE SEQUENCE [LARGE SCALE GENOMIC DNA]</scope>
    <source>
        <strain evidence="10">UH-Slu-Lm8-n1</strain>
    </source>
</reference>
<dbReference type="InterPro" id="IPR039653">
    <property type="entry name" value="Prenyltransferase"/>
</dbReference>
<feature type="transmembrane region" description="Helical" evidence="8">
    <location>
        <begin position="240"/>
        <end position="259"/>
    </location>
</feature>
<evidence type="ECO:0000256" key="6">
    <source>
        <dbReference type="ARBA" id="ARBA00022989"/>
    </source>
</evidence>
<feature type="transmembrane region" description="Helical" evidence="8">
    <location>
        <begin position="21"/>
        <end position="39"/>
    </location>
</feature>
<evidence type="ECO:0000256" key="4">
    <source>
        <dbReference type="ARBA" id="ARBA00022679"/>
    </source>
</evidence>
<protein>
    <submittedName>
        <fullName evidence="9">Uncharacterized protein</fullName>
    </submittedName>
</protein>
<dbReference type="PANTHER" id="PTHR11048">
    <property type="entry name" value="PRENYLTRANSFERASES"/>
    <property type="match status" value="1"/>
</dbReference>
<dbReference type="GO" id="GO:0016765">
    <property type="term" value="F:transferase activity, transferring alkyl or aryl (other than methyl) groups"/>
    <property type="evidence" value="ECO:0007669"/>
    <property type="project" value="InterPro"/>
</dbReference>
<comment type="cofactor">
    <cofactor evidence="1">
        <name>Mg(2+)</name>
        <dbReference type="ChEBI" id="CHEBI:18420"/>
    </cofactor>
</comment>
<evidence type="ECO:0000256" key="7">
    <source>
        <dbReference type="ARBA" id="ARBA00023136"/>
    </source>
</evidence>
<organism evidence="9 10">
    <name type="scientific">Suillus luteus UH-Slu-Lm8-n1</name>
    <dbReference type="NCBI Taxonomy" id="930992"/>
    <lineage>
        <taxon>Eukaryota</taxon>
        <taxon>Fungi</taxon>
        <taxon>Dikarya</taxon>
        <taxon>Basidiomycota</taxon>
        <taxon>Agaricomycotina</taxon>
        <taxon>Agaricomycetes</taxon>
        <taxon>Agaricomycetidae</taxon>
        <taxon>Boletales</taxon>
        <taxon>Suillineae</taxon>
        <taxon>Suillaceae</taxon>
        <taxon>Suillus</taxon>
    </lineage>
</organism>
<keyword evidence="5 8" id="KW-0812">Transmembrane</keyword>
<sequence length="300" mass="33696">MPSKARALFELTRLHWFPVGCDFMFWPFGWAFLSAAYRLSLPVNEVVKTTLFFALLGTLVHSAGCVMNDMLDRDLDRKVERSQGRPIASGVVTRIEASVLLAVLVAALFYLFSTCGIKAFTLGVVALPVCITTYPLMKRWMNWPSLFLGFASSWAVPGTWVATTDQYDWGIILNIAIASCCWNCIYDTIYACQDEKDDEKAGVKSMAVHLGKAIRPVLTLFDTTFFVCLLWAGYLNDQRVPFYMMSALAPFLLCLWHIWSFDRNDPQDCWKKFTAGRYGGAMVCVGLIADHHFKLSSPAG</sequence>
<dbReference type="Proteomes" id="UP000054485">
    <property type="component" value="Unassembled WGS sequence"/>
</dbReference>
<comment type="subcellular location">
    <subcellularLocation>
        <location evidence="2">Membrane</location>
        <topology evidence="2">Multi-pass membrane protein</topology>
    </subcellularLocation>
</comment>
<dbReference type="EMBL" id="KN835222">
    <property type="protein sequence ID" value="KIK43045.1"/>
    <property type="molecule type" value="Genomic_DNA"/>
</dbReference>
<dbReference type="PANTHER" id="PTHR11048:SF28">
    <property type="entry name" value="4-HYDROXYBENZOATE POLYPRENYLTRANSFERASE, MITOCHONDRIAL"/>
    <property type="match status" value="1"/>
</dbReference>
<dbReference type="GO" id="GO:0005743">
    <property type="term" value="C:mitochondrial inner membrane"/>
    <property type="evidence" value="ECO:0007669"/>
    <property type="project" value="TreeGrafter"/>
</dbReference>
<dbReference type="Gene3D" id="1.20.120.1780">
    <property type="entry name" value="UbiA prenyltransferase"/>
    <property type="match status" value="1"/>
</dbReference>
<evidence type="ECO:0000256" key="2">
    <source>
        <dbReference type="ARBA" id="ARBA00004141"/>
    </source>
</evidence>
<name>A0A0C9ZZK5_9AGAM</name>
<gene>
    <name evidence="9" type="ORF">CY34DRAFT_804207</name>
</gene>
<reference evidence="9 10" key="1">
    <citation type="submission" date="2014-04" db="EMBL/GenBank/DDBJ databases">
        <authorList>
            <consortium name="DOE Joint Genome Institute"/>
            <person name="Kuo A."/>
            <person name="Ruytinx J."/>
            <person name="Rineau F."/>
            <person name="Colpaert J."/>
            <person name="Kohler A."/>
            <person name="Nagy L.G."/>
            <person name="Floudas D."/>
            <person name="Copeland A."/>
            <person name="Barry K.W."/>
            <person name="Cichocki N."/>
            <person name="Veneault-Fourrey C."/>
            <person name="LaButti K."/>
            <person name="Lindquist E.A."/>
            <person name="Lipzen A."/>
            <person name="Lundell T."/>
            <person name="Morin E."/>
            <person name="Murat C."/>
            <person name="Sun H."/>
            <person name="Tunlid A."/>
            <person name="Henrissat B."/>
            <person name="Grigoriev I.V."/>
            <person name="Hibbett D.S."/>
            <person name="Martin F."/>
            <person name="Nordberg H.P."/>
            <person name="Cantor M.N."/>
            <person name="Hua S.X."/>
        </authorList>
    </citation>
    <scope>NUCLEOTIDE SEQUENCE [LARGE SCALE GENOMIC DNA]</scope>
    <source>
        <strain evidence="9 10">UH-Slu-Lm8-n1</strain>
    </source>
</reference>
<keyword evidence="6 8" id="KW-1133">Transmembrane helix</keyword>
<keyword evidence="7 8" id="KW-0472">Membrane</keyword>
<evidence type="ECO:0000256" key="5">
    <source>
        <dbReference type="ARBA" id="ARBA00022692"/>
    </source>
</evidence>
<evidence type="ECO:0000313" key="9">
    <source>
        <dbReference type="EMBL" id="KIK43045.1"/>
    </source>
</evidence>
<accession>A0A0C9ZZK5</accession>
<dbReference type="InterPro" id="IPR000537">
    <property type="entry name" value="UbiA_prenyltransferase"/>
</dbReference>
<feature type="transmembrane region" description="Helical" evidence="8">
    <location>
        <begin position="169"/>
        <end position="192"/>
    </location>
</feature>
<dbReference type="PROSITE" id="PS00943">
    <property type="entry name" value="UBIA"/>
    <property type="match status" value="1"/>
</dbReference>
<keyword evidence="4" id="KW-0808">Transferase</keyword>
<dbReference type="GO" id="GO:0006744">
    <property type="term" value="P:ubiquinone biosynthetic process"/>
    <property type="evidence" value="ECO:0007669"/>
    <property type="project" value="TreeGrafter"/>
</dbReference>
<dbReference type="OrthoDB" id="18170at2759"/>
<dbReference type="HOGENOM" id="CLU_034879_3_0_1"/>
<evidence type="ECO:0000313" key="10">
    <source>
        <dbReference type="Proteomes" id="UP000054485"/>
    </source>
</evidence>
<dbReference type="FunFam" id="1.20.120.1780:FF:000001">
    <property type="entry name" value="4-hydroxybenzoate octaprenyltransferase"/>
    <property type="match status" value="1"/>
</dbReference>
<keyword evidence="10" id="KW-1185">Reference proteome</keyword>
<dbReference type="STRING" id="930992.A0A0C9ZZK5"/>
<evidence type="ECO:0000256" key="8">
    <source>
        <dbReference type="SAM" id="Phobius"/>
    </source>
</evidence>